<dbReference type="GO" id="GO:0006109">
    <property type="term" value="P:regulation of carbohydrate metabolic process"/>
    <property type="evidence" value="ECO:0007669"/>
    <property type="project" value="InterPro"/>
</dbReference>
<name>A0AA41YHS6_9PROT</name>
<evidence type="ECO:0000256" key="1">
    <source>
        <dbReference type="SAM" id="MobiDB-lite"/>
    </source>
</evidence>
<gene>
    <name evidence="3" type="ORF">OL599_03645</name>
</gene>
<dbReference type="Pfam" id="PF07475">
    <property type="entry name" value="Hpr_kinase_C"/>
    <property type="match status" value="1"/>
</dbReference>
<feature type="domain" description="HPr kinase/phosphorylase C-terminal" evidence="2">
    <location>
        <begin position="45"/>
        <end position="116"/>
    </location>
</feature>
<dbReference type="InterPro" id="IPR027417">
    <property type="entry name" value="P-loop_NTPase"/>
</dbReference>
<sequence length="184" mass="19206">MPATLAWAAGQDKTARRAEPGTQDCGAKPAQDAWFDRTDAPCSRVMQVHASCVARDGDGVLLVGPPGSGKSDLALRLLDRGFVLVADDRVDIIKGMARPPAMLAGLLEVRGLGILRLPHAPEARLALAVQLGRVDVRLPEPARHPSLDLPMVTLDGAGASAPQRVALALDCALGRLSQLAGAFA</sequence>
<keyword evidence="4" id="KW-1185">Reference proteome</keyword>
<reference evidence="3" key="1">
    <citation type="submission" date="2022-09" db="EMBL/GenBank/DDBJ databases">
        <title>Rhodovastum sp. nov. RN2-1 isolated from soil in Seongnam, South Korea.</title>
        <authorList>
            <person name="Le N.T."/>
        </authorList>
    </citation>
    <scope>NUCLEOTIDE SEQUENCE</scope>
    <source>
        <strain evidence="3">RN2-1</strain>
    </source>
</reference>
<dbReference type="CDD" id="cd01918">
    <property type="entry name" value="HprK_C"/>
    <property type="match status" value="1"/>
</dbReference>
<feature type="region of interest" description="Disordered" evidence="1">
    <location>
        <begin position="1"/>
        <end position="29"/>
    </location>
</feature>
<evidence type="ECO:0000259" key="2">
    <source>
        <dbReference type="Pfam" id="PF07475"/>
    </source>
</evidence>
<proteinExistence type="predicted"/>
<dbReference type="InterPro" id="IPR011104">
    <property type="entry name" value="Hpr_kin/Pase_C"/>
</dbReference>
<dbReference type="RefSeq" id="WP_264712240.1">
    <property type="nucleotide sequence ID" value="NZ_JAPDNT010000001.1"/>
</dbReference>
<protein>
    <recommendedName>
        <fullName evidence="2">HPr kinase/phosphorylase C-terminal domain-containing protein</fullName>
    </recommendedName>
</protein>
<evidence type="ECO:0000313" key="3">
    <source>
        <dbReference type="EMBL" id="MCW3473661.1"/>
    </source>
</evidence>
<dbReference type="Proteomes" id="UP001165679">
    <property type="component" value="Unassembled WGS sequence"/>
</dbReference>
<dbReference type="SUPFAM" id="SSF53795">
    <property type="entry name" value="PEP carboxykinase-like"/>
    <property type="match status" value="1"/>
</dbReference>
<organism evidence="3 4">
    <name type="scientific">Limobrevibacterium gyesilva</name>
    <dbReference type="NCBI Taxonomy" id="2991712"/>
    <lineage>
        <taxon>Bacteria</taxon>
        <taxon>Pseudomonadati</taxon>
        <taxon>Pseudomonadota</taxon>
        <taxon>Alphaproteobacteria</taxon>
        <taxon>Acetobacterales</taxon>
        <taxon>Acetobacteraceae</taxon>
        <taxon>Limobrevibacterium</taxon>
    </lineage>
</organism>
<dbReference type="GO" id="GO:0005524">
    <property type="term" value="F:ATP binding"/>
    <property type="evidence" value="ECO:0007669"/>
    <property type="project" value="InterPro"/>
</dbReference>
<dbReference type="GO" id="GO:0000155">
    <property type="term" value="F:phosphorelay sensor kinase activity"/>
    <property type="evidence" value="ECO:0007669"/>
    <property type="project" value="InterPro"/>
</dbReference>
<accession>A0AA41YHS6</accession>
<dbReference type="AlphaFoldDB" id="A0AA41YHS6"/>
<reference evidence="3" key="2">
    <citation type="submission" date="2022-10" db="EMBL/GenBank/DDBJ databases">
        <authorList>
            <person name="Trinh H.N."/>
        </authorList>
    </citation>
    <scope>NUCLEOTIDE SEQUENCE</scope>
    <source>
        <strain evidence="3">RN2-1</strain>
    </source>
</reference>
<dbReference type="EMBL" id="JAPDNT010000001">
    <property type="protein sequence ID" value="MCW3473661.1"/>
    <property type="molecule type" value="Genomic_DNA"/>
</dbReference>
<comment type="caution">
    <text evidence="3">The sequence shown here is derived from an EMBL/GenBank/DDBJ whole genome shotgun (WGS) entry which is preliminary data.</text>
</comment>
<dbReference type="Gene3D" id="3.40.50.300">
    <property type="entry name" value="P-loop containing nucleotide triphosphate hydrolases"/>
    <property type="match status" value="1"/>
</dbReference>
<evidence type="ECO:0000313" key="4">
    <source>
        <dbReference type="Proteomes" id="UP001165679"/>
    </source>
</evidence>